<dbReference type="CDD" id="cd00082">
    <property type="entry name" value="HisKA"/>
    <property type="match status" value="1"/>
</dbReference>
<evidence type="ECO:0000256" key="7">
    <source>
        <dbReference type="ARBA" id="ARBA00022777"/>
    </source>
</evidence>
<dbReference type="SUPFAM" id="SSF55874">
    <property type="entry name" value="ATPase domain of HSP90 chaperone/DNA topoisomerase II/histidine kinase"/>
    <property type="match status" value="1"/>
</dbReference>
<keyword evidence="7 12" id="KW-0418">Kinase</keyword>
<name>A0ABZ3HCI6_9BACT</name>
<keyword evidence="4" id="KW-0597">Phosphoprotein</keyword>
<sequence>MNELEKRSFYSFLGLYIVSSFLFILLAGFWYYTAQKHAFENNEHYRLEHIADRIGTAIIMAHMHGTPLQIPALHSGDVRIALIGTDGRLVSGELPPALVPDRPDYREYGGRMVLVSDAPKEHLSIRYVVVSSDTLFGVLAELREVVLAMMAAIALLAATVAWTLSKLFMRPLHQRVVQTERFVSDVTHELNTPITALSMAAEHLLQAGRCSEKTLRNITASTRQLYDIYRSLTYLNFARKTETPHVIDLAKVAQKSADYYRPLMESKQQSFLLKTHTLYFAIPEAEAQLLLGNLIGNAVKYSPAGATVHLGIEDHCIIVADEGMGIAPEQQRRIFEQFTRATDVGGGFGVGLSIVKRICDAYGIALALDSEEGKGTRFRLCFPQGEAKQ</sequence>
<feature type="transmembrane region" description="Helical" evidence="10">
    <location>
        <begin position="145"/>
        <end position="165"/>
    </location>
</feature>
<evidence type="ECO:0000256" key="3">
    <source>
        <dbReference type="ARBA" id="ARBA00012438"/>
    </source>
</evidence>
<evidence type="ECO:0000256" key="8">
    <source>
        <dbReference type="ARBA" id="ARBA00022989"/>
    </source>
</evidence>
<dbReference type="SUPFAM" id="SSF47384">
    <property type="entry name" value="Homodimeric domain of signal transducing histidine kinase"/>
    <property type="match status" value="1"/>
</dbReference>
<dbReference type="GO" id="GO:0016301">
    <property type="term" value="F:kinase activity"/>
    <property type="evidence" value="ECO:0007669"/>
    <property type="project" value="UniProtKB-KW"/>
</dbReference>
<evidence type="ECO:0000256" key="4">
    <source>
        <dbReference type="ARBA" id="ARBA00022553"/>
    </source>
</evidence>
<dbReference type="EMBL" id="CP147920">
    <property type="protein sequence ID" value="XAU15415.1"/>
    <property type="molecule type" value="Genomic_DNA"/>
</dbReference>
<comment type="catalytic activity">
    <reaction evidence="1">
        <text>ATP + protein L-histidine = ADP + protein N-phospho-L-histidine.</text>
        <dbReference type="EC" id="2.7.13.3"/>
    </reaction>
</comment>
<keyword evidence="8 10" id="KW-1133">Transmembrane helix</keyword>
<evidence type="ECO:0000313" key="13">
    <source>
        <dbReference type="Proteomes" id="UP001447842"/>
    </source>
</evidence>
<keyword evidence="13" id="KW-1185">Reference proteome</keyword>
<accession>A0ABZ3HCI6</accession>
<evidence type="ECO:0000256" key="5">
    <source>
        <dbReference type="ARBA" id="ARBA00022679"/>
    </source>
</evidence>
<dbReference type="SMART" id="SM00387">
    <property type="entry name" value="HATPase_c"/>
    <property type="match status" value="1"/>
</dbReference>
<gene>
    <name evidence="12" type="ORF">WCY31_01640</name>
</gene>
<comment type="subcellular location">
    <subcellularLocation>
        <location evidence="2">Membrane</location>
    </subcellularLocation>
</comment>
<keyword evidence="9 10" id="KW-0472">Membrane</keyword>
<dbReference type="EC" id="2.7.13.3" evidence="3"/>
<dbReference type="Proteomes" id="UP001447842">
    <property type="component" value="Chromosome"/>
</dbReference>
<evidence type="ECO:0000256" key="9">
    <source>
        <dbReference type="ARBA" id="ARBA00023136"/>
    </source>
</evidence>
<dbReference type="RefSeq" id="WP_345972898.1">
    <property type="nucleotide sequence ID" value="NZ_CP147920.1"/>
</dbReference>
<dbReference type="InterPro" id="IPR003594">
    <property type="entry name" value="HATPase_dom"/>
</dbReference>
<dbReference type="PANTHER" id="PTHR45436:SF16">
    <property type="entry name" value="HISTIDINE KINASE"/>
    <property type="match status" value="1"/>
</dbReference>
<feature type="transmembrane region" description="Helical" evidence="10">
    <location>
        <begin position="12"/>
        <end position="32"/>
    </location>
</feature>
<dbReference type="Pfam" id="PF02518">
    <property type="entry name" value="HATPase_c"/>
    <property type="match status" value="1"/>
</dbReference>
<dbReference type="InterPro" id="IPR005467">
    <property type="entry name" value="His_kinase_dom"/>
</dbReference>
<dbReference type="PANTHER" id="PTHR45436">
    <property type="entry name" value="SENSOR HISTIDINE KINASE YKOH"/>
    <property type="match status" value="1"/>
</dbReference>
<feature type="domain" description="Histidine kinase" evidence="11">
    <location>
        <begin position="185"/>
        <end position="386"/>
    </location>
</feature>
<keyword evidence="5" id="KW-0808">Transferase</keyword>
<dbReference type="Gene3D" id="1.10.287.130">
    <property type="match status" value="1"/>
</dbReference>
<evidence type="ECO:0000259" key="11">
    <source>
        <dbReference type="PROSITE" id="PS50109"/>
    </source>
</evidence>
<organism evidence="12 13">
    <name type="scientific">Sulfurimonas diazotrophicus</name>
    <dbReference type="NCBI Taxonomy" id="3131939"/>
    <lineage>
        <taxon>Bacteria</taxon>
        <taxon>Pseudomonadati</taxon>
        <taxon>Campylobacterota</taxon>
        <taxon>Epsilonproteobacteria</taxon>
        <taxon>Campylobacterales</taxon>
        <taxon>Sulfurimonadaceae</taxon>
        <taxon>Sulfurimonas</taxon>
    </lineage>
</organism>
<dbReference type="InterPro" id="IPR050428">
    <property type="entry name" value="TCS_sensor_his_kinase"/>
</dbReference>
<dbReference type="InterPro" id="IPR003661">
    <property type="entry name" value="HisK_dim/P_dom"/>
</dbReference>
<dbReference type="InterPro" id="IPR004358">
    <property type="entry name" value="Sig_transdc_His_kin-like_C"/>
</dbReference>
<evidence type="ECO:0000313" key="12">
    <source>
        <dbReference type="EMBL" id="XAU15415.1"/>
    </source>
</evidence>
<protein>
    <recommendedName>
        <fullName evidence="3">histidine kinase</fullName>
        <ecNumber evidence="3">2.7.13.3</ecNumber>
    </recommendedName>
</protein>
<dbReference type="Pfam" id="PF00512">
    <property type="entry name" value="HisKA"/>
    <property type="match status" value="1"/>
</dbReference>
<evidence type="ECO:0000256" key="1">
    <source>
        <dbReference type="ARBA" id="ARBA00000085"/>
    </source>
</evidence>
<dbReference type="InterPro" id="IPR036097">
    <property type="entry name" value="HisK_dim/P_sf"/>
</dbReference>
<reference evidence="12 13" key="1">
    <citation type="submission" date="2024-03" db="EMBL/GenBank/DDBJ databases">
        <title>Sulfurimonas sp. HSL3-1.</title>
        <authorList>
            <person name="Wang S."/>
        </authorList>
    </citation>
    <scope>NUCLEOTIDE SEQUENCE [LARGE SCALE GENOMIC DNA]</scope>
    <source>
        <strain evidence="12 13">HSL3-1</strain>
    </source>
</reference>
<evidence type="ECO:0000256" key="10">
    <source>
        <dbReference type="SAM" id="Phobius"/>
    </source>
</evidence>
<evidence type="ECO:0000256" key="6">
    <source>
        <dbReference type="ARBA" id="ARBA00022692"/>
    </source>
</evidence>
<dbReference type="PROSITE" id="PS50109">
    <property type="entry name" value="HIS_KIN"/>
    <property type="match status" value="1"/>
</dbReference>
<keyword evidence="6 10" id="KW-0812">Transmembrane</keyword>
<dbReference type="SMART" id="SM00388">
    <property type="entry name" value="HisKA"/>
    <property type="match status" value="1"/>
</dbReference>
<proteinExistence type="predicted"/>
<dbReference type="InterPro" id="IPR036890">
    <property type="entry name" value="HATPase_C_sf"/>
</dbReference>
<evidence type="ECO:0000256" key="2">
    <source>
        <dbReference type="ARBA" id="ARBA00004370"/>
    </source>
</evidence>
<dbReference type="Gene3D" id="3.30.565.10">
    <property type="entry name" value="Histidine kinase-like ATPase, C-terminal domain"/>
    <property type="match status" value="1"/>
</dbReference>
<dbReference type="PRINTS" id="PR00344">
    <property type="entry name" value="BCTRLSENSOR"/>
</dbReference>